<dbReference type="EnsemblPlants" id="AET4Gv20499500.3">
    <property type="protein sequence ID" value="AET4Gv20499500.3"/>
    <property type="gene ID" value="AET4Gv20499500"/>
</dbReference>
<reference evidence="1" key="3">
    <citation type="journal article" date="2017" name="Nature">
        <title>Genome sequence of the progenitor of the wheat D genome Aegilops tauschii.</title>
        <authorList>
            <person name="Luo M.C."/>
            <person name="Gu Y.Q."/>
            <person name="Puiu D."/>
            <person name="Wang H."/>
            <person name="Twardziok S.O."/>
            <person name="Deal K.R."/>
            <person name="Huo N."/>
            <person name="Zhu T."/>
            <person name="Wang L."/>
            <person name="Wang Y."/>
            <person name="McGuire P.E."/>
            <person name="Liu S."/>
            <person name="Long H."/>
            <person name="Ramasamy R.K."/>
            <person name="Rodriguez J.C."/>
            <person name="Van S.L."/>
            <person name="Yuan L."/>
            <person name="Wang Z."/>
            <person name="Xia Z."/>
            <person name="Xiao L."/>
            <person name="Anderson O.D."/>
            <person name="Ouyang S."/>
            <person name="Liang Y."/>
            <person name="Zimin A.V."/>
            <person name="Pertea G."/>
            <person name="Qi P."/>
            <person name="Bennetzen J.L."/>
            <person name="Dai X."/>
            <person name="Dawson M.W."/>
            <person name="Muller H.G."/>
            <person name="Kugler K."/>
            <person name="Rivarola-Duarte L."/>
            <person name="Spannagl M."/>
            <person name="Mayer K.F.X."/>
            <person name="Lu F.H."/>
            <person name="Bevan M.W."/>
            <person name="Leroy P."/>
            <person name="Li P."/>
            <person name="You F.M."/>
            <person name="Sun Q."/>
            <person name="Liu Z."/>
            <person name="Lyons E."/>
            <person name="Wicker T."/>
            <person name="Salzberg S.L."/>
            <person name="Devos K.M."/>
            <person name="Dvorak J."/>
        </authorList>
    </citation>
    <scope>NUCLEOTIDE SEQUENCE [LARGE SCALE GENOMIC DNA]</scope>
    <source>
        <strain evidence="1">cv. AL8/78</strain>
    </source>
</reference>
<dbReference type="AlphaFoldDB" id="A0A453IAD3"/>
<reference evidence="2" key="1">
    <citation type="journal article" date="2014" name="Science">
        <title>Ancient hybridizations among the ancestral genomes of bread wheat.</title>
        <authorList>
            <consortium name="International Wheat Genome Sequencing Consortium,"/>
            <person name="Marcussen T."/>
            <person name="Sandve S.R."/>
            <person name="Heier L."/>
            <person name="Spannagl M."/>
            <person name="Pfeifer M."/>
            <person name="Jakobsen K.S."/>
            <person name="Wulff B.B."/>
            <person name="Steuernagel B."/>
            <person name="Mayer K.F."/>
            <person name="Olsen O.A."/>
        </authorList>
    </citation>
    <scope>NUCLEOTIDE SEQUENCE [LARGE SCALE GENOMIC DNA]</scope>
    <source>
        <strain evidence="2">cv. AL8/78</strain>
    </source>
</reference>
<keyword evidence="2" id="KW-1185">Reference proteome</keyword>
<sequence>MGYYCTTQPRLSFRQAVPPLSPPPPRLRRLCQAQPTRRGGRHFSHGCGLDMGVPGVGEVDREARRIFRSAVPFLPLPLRSSFCYPVWTNPHPLAVAGMPVKAALLLNYDPTGPSRLLPIV</sequence>
<name>A0A453IAD3_AEGTS</name>
<evidence type="ECO:0000313" key="1">
    <source>
        <dbReference type="EnsemblPlants" id="AET4Gv20499500.3"/>
    </source>
</evidence>
<dbReference type="Gramene" id="AET4Gv20499500.3">
    <property type="protein sequence ID" value="AET4Gv20499500.3"/>
    <property type="gene ID" value="AET4Gv20499500"/>
</dbReference>
<proteinExistence type="predicted"/>
<reference evidence="2" key="2">
    <citation type="journal article" date="2017" name="Nat. Plants">
        <title>The Aegilops tauschii genome reveals multiple impacts of transposons.</title>
        <authorList>
            <person name="Zhao G."/>
            <person name="Zou C."/>
            <person name="Li K."/>
            <person name="Wang K."/>
            <person name="Li T."/>
            <person name="Gao L."/>
            <person name="Zhang X."/>
            <person name="Wang H."/>
            <person name="Yang Z."/>
            <person name="Liu X."/>
            <person name="Jiang W."/>
            <person name="Mao L."/>
            <person name="Kong X."/>
            <person name="Jiao Y."/>
            <person name="Jia J."/>
        </authorList>
    </citation>
    <scope>NUCLEOTIDE SEQUENCE [LARGE SCALE GENOMIC DNA]</scope>
    <source>
        <strain evidence="2">cv. AL8/78</strain>
    </source>
</reference>
<reference evidence="1" key="5">
    <citation type="journal article" date="2021" name="G3 (Bethesda)">
        <title>Aegilops tauschii genome assembly Aet v5.0 features greater sequence contiguity and improved annotation.</title>
        <authorList>
            <person name="Wang L."/>
            <person name="Zhu T."/>
            <person name="Rodriguez J.C."/>
            <person name="Deal K.R."/>
            <person name="Dubcovsky J."/>
            <person name="McGuire P.E."/>
            <person name="Lux T."/>
            <person name="Spannagl M."/>
            <person name="Mayer K.F.X."/>
            <person name="Baldrich P."/>
            <person name="Meyers B.C."/>
            <person name="Huo N."/>
            <person name="Gu Y.Q."/>
            <person name="Zhou H."/>
            <person name="Devos K.M."/>
            <person name="Bennetzen J.L."/>
            <person name="Unver T."/>
            <person name="Budak H."/>
            <person name="Gulick P.J."/>
            <person name="Galiba G."/>
            <person name="Kalapos B."/>
            <person name="Nelson D.R."/>
            <person name="Li P."/>
            <person name="You F.M."/>
            <person name="Luo M.C."/>
            <person name="Dvorak J."/>
        </authorList>
    </citation>
    <scope>NUCLEOTIDE SEQUENCE [LARGE SCALE GENOMIC DNA]</scope>
    <source>
        <strain evidence="1">cv. AL8/78</strain>
    </source>
</reference>
<evidence type="ECO:0000313" key="2">
    <source>
        <dbReference type="Proteomes" id="UP000015105"/>
    </source>
</evidence>
<dbReference type="Proteomes" id="UP000015105">
    <property type="component" value="Chromosome 4D"/>
</dbReference>
<reference evidence="1" key="4">
    <citation type="submission" date="2019-03" db="UniProtKB">
        <authorList>
            <consortium name="EnsemblPlants"/>
        </authorList>
    </citation>
    <scope>IDENTIFICATION</scope>
</reference>
<organism evidence="1 2">
    <name type="scientific">Aegilops tauschii subsp. strangulata</name>
    <name type="common">Goatgrass</name>
    <dbReference type="NCBI Taxonomy" id="200361"/>
    <lineage>
        <taxon>Eukaryota</taxon>
        <taxon>Viridiplantae</taxon>
        <taxon>Streptophyta</taxon>
        <taxon>Embryophyta</taxon>
        <taxon>Tracheophyta</taxon>
        <taxon>Spermatophyta</taxon>
        <taxon>Magnoliopsida</taxon>
        <taxon>Liliopsida</taxon>
        <taxon>Poales</taxon>
        <taxon>Poaceae</taxon>
        <taxon>BOP clade</taxon>
        <taxon>Pooideae</taxon>
        <taxon>Triticodae</taxon>
        <taxon>Triticeae</taxon>
        <taxon>Triticinae</taxon>
        <taxon>Aegilops</taxon>
    </lineage>
</organism>
<accession>A0A453IAD3</accession>
<protein>
    <submittedName>
        <fullName evidence="1">Uncharacterized protein</fullName>
    </submittedName>
</protein>